<evidence type="ECO:0000256" key="1">
    <source>
        <dbReference type="ARBA" id="ARBA00010996"/>
    </source>
</evidence>
<keyword evidence="4" id="KW-0812">Transmembrane</keyword>
<dbReference type="EMBL" id="CP041186">
    <property type="protein sequence ID" value="QDG50440.1"/>
    <property type="molecule type" value="Genomic_DNA"/>
</dbReference>
<dbReference type="Pfam" id="PF02630">
    <property type="entry name" value="SCO1-SenC"/>
    <property type="match status" value="1"/>
</dbReference>
<dbReference type="OrthoDB" id="9786756at2"/>
<dbReference type="SUPFAM" id="SSF52833">
    <property type="entry name" value="Thioredoxin-like"/>
    <property type="match status" value="1"/>
</dbReference>
<keyword evidence="7" id="KW-1185">Reference proteome</keyword>
<feature type="transmembrane region" description="Helical" evidence="4">
    <location>
        <begin position="254"/>
        <end position="274"/>
    </location>
</feature>
<dbReference type="GO" id="GO:0046872">
    <property type="term" value="F:metal ion binding"/>
    <property type="evidence" value="ECO:0007669"/>
    <property type="project" value="UniProtKB-KW"/>
</dbReference>
<keyword evidence="3" id="KW-1015">Disulfide bond</keyword>
<accession>A0A5B8Y242</accession>
<evidence type="ECO:0000256" key="2">
    <source>
        <dbReference type="PIRSR" id="PIRSR603782-1"/>
    </source>
</evidence>
<sequence length="281" mass="30732">MRPPPHIVAVWLATLVVLALAVVALAAPAWAASPPKSALDQPSAIDRAGLQQKLDSQVPTDLTFRNSKGERVELGRYFDGERPVILALGYVDCPHLCSLVHEEMIKSLEKISLDMGEDYRVLSVSIDPDEPLDLTQSARQRYLQMYGRDGASDGWHSLVGDKPSIARLAESVGFDYAYDAEKDQYAHPGAIMVLTPDGSVSRYFFGVDYPPNDVKLGLLDASEGSVGSPVDRVLMRCFHYDPKTGKYSVAIMNVMRLAGGATVLVLALGMLVAFRRRRRGA</sequence>
<dbReference type="Gene3D" id="3.40.30.10">
    <property type="entry name" value="Glutaredoxin"/>
    <property type="match status" value="1"/>
</dbReference>
<protein>
    <submittedName>
        <fullName evidence="6">SCO family protein</fullName>
    </submittedName>
</protein>
<keyword evidence="2" id="KW-0479">Metal-binding</keyword>
<evidence type="ECO:0000256" key="3">
    <source>
        <dbReference type="PIRSR" id="PIRSR603782-2"/>
    </source>
</evidence>
<feature type="disulfide bond" description="Redox-active" evidence="3">
    <location>
        <begin position="93"/>
        <end position="97"/>
    </location>
</feature>
<accession>A0A4Y6PQC9</accession>
<evidence type="ECO:0000313" key="6">
    <source>
        <dbReference type="EMBL" id="QDG50440.1"/>
    </source>
</evidence>
<evidence type="ECO:0000256" key="5">
    <source>
        <dbReference type="SAM" id="SignalP"/>
    </source>
</evidence>
<keyword evidence="4" id="KW-1133">Transmembrane helix</keyword>
<dbReference type="RefSeq" id="WP_141196933.1">
    <property type="nucleotide sequence ID" value="NZ_CP041186.1"/>
</dbReference>
<keyword evidence="5" id="KW-0732">Signal</keyword>
<feature type="binding site" evidence="2">
    <location>
        <position position="97"/>
    </location>
    <ligand>
        <name>Cu cation</name>
        <dbReference type="ChEBI" id="CHEBI:23378"/>
    </ligand>
</feature>
<feature type="binding site" evidence="2">
    <location>
        <position position="93"/>
    </location>
    <ligand>
        <name>Cu cation</name>
        <dbReference type="ChEBI" id="CHEBI:23378"/>
    </ligand>
</feature>
<evidence type="ECO:0000313" key="7">
    <source>
        <dbReference type="Proteomes" id="UP000315995"/>
    </source>
</evidence>
<reference evidence="6 7" key="1">
    <citation type="submission" date="2019-06" db="EMBL/GenBank/DDBJ databases">
        <title>Persicimonas caeni gen. nov., sp. nov., a predatory bacterium isolated from solar saltern.</title>
        <authorList>
            <person name="Wang S."/>
        </authorList>
    </citation>
    <scope>NUCLEOTIDE SEQUENCE [LARGE SCALE GENOMIC DNA]</scope>
    <source>
        <strain evidence="6 7">YN101</strain>
    </source>
</reference>
<name>A0A4Y6PQC9_PERCE</name>
<feature type="binding site" evidence="2">
    <location>
        <position position="187"/>
    </location>
    <ligand>
        <name>Cu cation</name>
        <dbReference type="ChEBI" id="CHEBI:23378"/>
    </ligand>
</feature>
<gene>
    <name evidence="6" type="ORF">FIV42_06745</name>
</gene>
<keyword evidence="2" id="KW-0186">Copper</keyword>
<feature type="chain" id="PRO_5030106241" evidence="5">
    <location>
        <begin position="32"/>
        <end position="281"/>
    </location>
</feature>
<dbReference type="InterPro" id="IPR003782">
    <property type="entry name" value="SCO1/SenC"/>
</dbReference>
<dbReference type="AlphaFoldDB" id="A0A4Y6PQC9"/>
<dbReference type="PANTHER" id="PTHR12151:SF8">
    <property type="entry name" value="THIOREDOXIN DOMAIN-CONTAINING PROTEIN"/>
    <property type="match status" value="1"/>
</dbReference>
<keyword evidence="4" id="KW-0472">Membrane</keyword>
<dbReference type="InterPro" id="IPR036249">
    <property type="entry name" value="Thioredoxin-like_sf"/>
</dbReference>
<dbReference type="Proteomes" id="UP000315995">
    <property type="component" value="Chromosome"/>
</dbReference>
<comment type="similarity">
    <text evidence="1">Belongs to the SCO1/2 family.</text>
</comment>
<dbReference type="PANTHER" id="PTHR12151">
    <property type="entry name" value="ELECTRON TRANSPORT PROTIN SCO1/SENC FAMILY MEMBER"/>
    <property type="match status" value="1"/>
</dbReference>
<evidence type="ECO:0000256" key="4">
    <source>
        <dbReference type="SAM" id="Phobius"/>
    </source>
</evidence>
<organism evidence="6 7">
    <name type="scientific">Persicimonas caeni</name>
    <dbReference type="NCBI Taxonomy" id="2292766"/>
    <lineage>
        <taxon>Bacteria</taxon>
        <taxon>Deltaproteobacteria</taxon>
        <taxon>Bradymonadales</taxon>
        <taxon>Bradymonadaceae</taxon>
        <taxon>Persicimonas</taxon>
    </lineage>
</organism>
<feature type="signal peptide" evidence="5">
    <location>
        <begin position="1"/>
        <end position="31"/>
    </location>
</feature>
<proteinExistence type="inferred from homology"/>
<dbReference type="CDD" id="cd02968">
    <property type="entry name" value="SCO"/>
    <property type="match status" value="1"/>
</dbReference>